<comment type="caution">
    <text evidence="1">The sequence shown here is derived from an EMBL/GenBank/DDBJ whole genome shotgun (WGS) entry which is preliminary data.</text>
</comment>
<dbReference type="EMBL" id="CADEAL010004495">
    <property type="protein sequence ID" value="CAB1460814.1"/>
    <property type="molecule type" value="Genomic_DNA"/>
</dbReference>
<dbReference type="Proteomes" id="UP001153269">
    <property type="component" value="Unassembled WGS sequence"/>
</dbReference>
<sequence>MSVLIGLLLTRRASCPPERQFEVQHLAQGHFGMQMGKTGIKLPTFCSEEDCNIPQITSTEAVQHITGNRVLPFRDIYHQWCRQKARSIIKDHSTQTALSNTIWQTVQEQGCTHHPT</sequence>
<protein>
    <submittedName>
        <fullName evidence="1">Uncharacterized protein</fullName>
    </submittedName>
</protein>
<organism evidence="1 2">
    <name type="scientific">Pleuronectes platessa</name>
    <name type="common">European plaice</name>
    <dbReference type="NCBI Taxonomy" id="8262"/>
    <lineage>
        <taxon>Eukaryota</taxon>
        <taxon>Metazoa</taxon>
        <taxon>Chordata</taxon>
        <taxon>Craniata</taxon>
        <taxon>Vertebrata</taxon>
        <taxon>Euteleostomi</taxon>
        <taxon>Actinopterygii</taxon>
        <taxon>Neopterygii</taxon>
        <taxon>Teleostei</taxon>
        <taxon>Neoteleostei</taxon>
        <taxon>Acanthomorphata</taxon>
        <taxon>Carangaria</taxon>
        <taxon>Pleuronectiformes</taxon>
        <taxon>Pleuronectoidei</taxon>
        <taxon>Pleuronectidae</taxon>
        <taxon>Pleuronectes</taxon>
    </lineage>
</organism>
<keyword evidence="2" id="KW-1185">Reference proteome</keyword>
<gene>
    <name evidence="1" type="ORF">PLEPLA_LOCUS48687</name>
</gene>
<evidence type="ECO:0000313" key="1">
    <source>
        <dbReference type="EMBL" id="CAB1460814.1"/>
    </source>
</evidence>
<proteinExistence type="predicted"/>
<evidence type="ECO:0000313" key="2">
    <source>
        <dbReference type="Proteomes" id="UP001153269"/>
    </source>
</evidence>
<dbReference type="AlphaFoldDB" id="A0A9N7ZFZ4"/>
<reference evidence="1" key="1">
    <citation type="submission" date="2020-03" db="EMBL/GenBank/DDBJ databases">
        <authorList>
            <person name="Weist P."/>
        </authorList>
    </citation>
    <scope>NUCLEOTIDE SEQUENCE</scope>
</reference>
<name>A0A9N7ZFZ4_PLEPL</name>
<accession>A0A9N7ZFZ4</accession>